<dbReference type="SUPFAM" id="SSF55186">
    <property type="entry name" value="ThrRS/AlaRS common domain"/>
    <property type="match status" value="1"/>
</dbReference>
<sequence length="555" mass="63764">MQEKMLQVKIDGKEKTYREGTRYLDAAQEFQKYADSRIVLASVNGRLKELTKKMKDGEEICLLTLKDKNGFMTYRRSMILLMLKAVYTVGGFELVDRVGVHYSVGSGFYVTISGEKKTELTFLKQVEQTMREMVEKKLPITKTSISTDEAIELFRRLGMEDKEKLFHYRIASKVNIYDLAGFKDYFYGYMVPDTSYLDQFTLIPFDEGFVLQMPKRSEPDKVPEFRADAKLFQVQKESLKWGEMMKIRTVGDLNERIVSESVHDLMLVQEALQEKKISEIASMITAQPEKKLIMIAGPSSSGKTTFSHRLSTQLAANGMKPHPIPMDNYFVEREDTPRDEDGNPDYECLEAIDIDLFNRNMTDLLAGKAVDMPIFNFKTGKKEYKGNVLQLGPDDVLVIEGIHGLDDRLSHSLPKESKFKIYISALTQLNIDEHNRIPTTDGRLLRRIVRDARTRGTLARDTIAMWPSVRRGEEAHIFPYQEEADVMFNSALIYELAVLKVYAQPLLLGIRREEPEYQEAKRLLKFLDYFVSIPSENIPLNSLLREFVGGSCYQV</sequence>
<dbReference type="SMART" id="SM00382">
    <property type="entry name" value="AAA"/>
    <property type="match status" value="1"/>
</dbReference>
<dbReference type="Gene3D" id="3.10.20.30">
    <property type="match status" value="1"/>
</dbReference>
<evidence type="ECO:0000259" key="1">
    <source>
        <dbReference type="SMART" id="SM00382"/>
    </source>
</evidence>
<dbReference type="CDD" id="cd02028">
    <property type="entry name" value="UMPK_like"/>
    <property type="match status" value="1"/>
</dbReference>
<dbReference type="InterPro" id="IPR006083">
    <property type="entry name" value="PRK/URK"/>
</dbReference>
<dbReference type="PANTHER" id="PTHR10285">
    <property type="entry name" value="URIDINE KINASE"/>
    <property type="match status" value="1"/>
</dbReference>
<protein>
    <submittedName>
        <fullName evidence="2">Nucleoside kinase</fullName>
    </submittedName>
</protein>
<keyword evidence="3" id="KW-1185">Reference proteome</keyword>
<comment type="caution">
    <text evidence="2">The sequence shown here is derived from an EMBL/GenBank/DDBJ whole genome shotgun (WGS) entry which is preliminary data.</text>
</comment>
<keyword evidence="2" id="KW-0418">Kinase</keyword>
<reference evidence="2 3" key="1">
    <citation type="journal article" date="2021" name="ISME Commun">
        <title>Automated analysis of genomic sequences facilitates high-throughput and comprehensive description of bacteria.</title>
        <authorList>
            <person name="Hitch T.C.A."/>
        </authorList>
    </citation>
    <scope>NUCLEOTIDE SEQUENCE [LARGE SCALE GENOMIC DNA]</scope>
    <source>
        <strain evidence="2 3">Sanger_29</strain>
    </source>
</reference>
<gene>
    <name evidence="2" type="ORF">OCV47_11000</name>
</gene>
<dbReference type="Gene3D" id="3.30.980.10">
    <property type="entry name" value="Threonyl-trna Synthetase, Chain A, domain 2"/>
    <property type="match status" value="1"/>
</dbReference>
<keyword evidence="2" id="KW-0808">Transferase</keyword>
<dbReference type="GO" id="GO:0016301">
    <property type="term" value="F:kinase activity"/>
    <property type="evidence" value="ECO:0007669"/>
    <property type="project" value="UniProtKB-KW"/>
</dbReference>
<evidence type="ECO:0000313" key="3">
    <source>
        <dbReference type="Proteomes" id="UP001652338"/>
    </source>
</evidence>
<dbReference type="InterPro" id="IPR027417">
    <property type="entry name" value="P-loop_NTPase"/>
</dbReference>
<dbReference type="SUPFAM" id="SSF52540">
    <property type="entry name" value="P-loop containing nucleoside triphosphate hydrolases"/>
    <property type="match status" value="1"/>
</dbReference>
<feature type="domain" description="AAA+ ATPase" evidence="1">
    <location>
        <begin position="289"/>
        <end position="450"/>
    </location>
</feature>
<proteinExistence type="predicted"/>
<organism evidence="2 3">
    <name type="scientific">Muricoprocola aceti</name>
    <dbReference type="NCBI Taxonomy" id="2981772"/>
    <lineage>
        <taxon>Bacteria</taxon>
        <taxon>Bacillati</taxon>
        <taxon>Bacillota</taxon>
        <taxon>Clostridia</taxon>
        <taxon>Lachnospirales</taxon>
        <taxon>Lachnospiraceae</taxon>
        <taxon>Muricoprocola</taxon>
    </lineage>
</organism>
<dbReference type="InterPro" id="IPR003593">
    <property type="entry name" value="AAA+_ATPase"/>
</dbReference>
<dbReference type="EMBL" id="JAOQKE010000014">
    <property type="protein sequence ID" value="MCU6725871.1"/>
    <property type="molecule type" value="Genomic_DNA"/>
</dbReference>
<dbReference type="Proteomes" id="UP001652338">
    <property type="component" value="Unassembled WGS sequence"/>
</dbReference>
<evidence type="ECO:0000313" key="2">
    <source>
        <dbReference type="EMBL" id="MCU6725871.1"/>
    </source>
</evidence>
<name>A0ABT2SNK7_9FIRM</name>
<dbReference type="InterPro" id="IPR012675">
    <property type="entry name" value="Beta-grasp_dom_sf"/>
</dbReference>
<accession>A0ABT2SNK7</accession>
<dbReference type="Pfam" id="PF00485">
    <property type="entry name" value="PRK"/>
    <property type="match status" value="1"/>
</dbReference>
<dbReference type="RefSeq" id="WP_256300801.1">
    <property type="nucleotide sequence ID" value="NZ_JAOQKE010000014.1"/>
</dbReference>
<dbReference type="Gene3D" id="3.40.50.300">
    <property type="entry name" value="P-loop containing nucleotide triphosphate hydrolases"/>
    <property type="match status" value="1"/>
</dbReference>
<dbReference type="InterPro" id="IPR018163">
    <property type="entry name" value="Thr/Ala-tRNA-synth_IIc_edit"/>
</dbReference>